<reference evidence="3" key="1">
    <citation type="submission" date="2021-02" db="EMBL/GenBank/DDBJ databases">
        <authorList>
            <person name="Nowell W R."/>
        </authorList>
    </citation>
    <scope>NUCLEOTIDE SEQUENCE</scope>
</reference>
<accession>A0A818LMU2</accession>
<dbReference type="Proteomes" id="UP000663881">
    <property type="component" value="Unassembled WGS sequence"/>
</dbReference>
<sequence>MLDIDSTYQQEAQRLSNITFEPLSDSELSPTMEQQALNTLAKESLKNLSKFGGGDHEDVVKWLSDVEEVFTRTQLQSSNKYIAVESYLTDSAEKWFRANKSTIPDWSLFKIELVKAYKPSLHQLLLKMEQRMQLSNECVMDYYCDKIYLCSQVDPEMSFPMIIHYLTKGLKPSLIAHVIRRNPTTPNAFRVFAQDEEKILLTLNGFSYATTTEHYNYPIDNIDLDNQVNIIKRPINVNNQSFNRQHYQSAPQPLMNVPTTASSSSFNRADDPYRRSSSTSRQCYACHGFGHIAQYCPHRKNM</sequence>
<dbReference type="EMBL" id="CAJOAY010000195">
    <property type="protein sequence ID" value="CAF3580816.1"/>
    <property type="molecule type" value="Genomic_DNA"/>
</dbReference>
<evidence type="ECO:0000313" key="2">
    <source>
        <dbReference type="EMBL" id="CAF3580816.1"/>
    </source>
</evidence>
<dbReference type="PANTHER" id="PTHR33194">
    <property type="entry name" value="ZINC KNUCKLE DOMAINCONTAINING PROTEIN"/>
    <property type="match status" value="1"/>
</dbReference>
<dbReference type="InterPro" id="IPR036875">
    <property type="entry name" value="Znf_CCHC_sf"/>
</dbReference>
<feature type="compositionally biased region" description="Polar residues" evidence="1">
    <location>
        <begin position="252"/>
        <end position="267"/>
    </location>
</feature>
<dbReference type="GO" id="GO:0008270">
    <property type="term" value="F:zinc ion binding"/>
    <property type="evidence" value="ECO:0007669"/>
    <property type="project" value="InterPro"/>
</dbReference>
<evidence type="ECO:0008006" key="5">
    <source>
        <dbReference type="Google" id="ProtNLM"/>
    </source>
</evidence>
<evidence type="ECO:0000313" key="4">
    <source>
        <dbReference type="Proteomes" id="UP000663881"/>
    </source>
</evidence>
<protein>
    <recommendedName>
        <fullName evidence="5">CCHC-type domain-containing protein</fullName>
    </recommendedName>
</protein>
<dbReference type="EMBL" id="CAJOAY010000195">
    <property type="protein sequence ID" value="CAF3580853.1"/>
    <property type="molecule type" value="Genomic_DNA"/>
</dbReference>
<dbReference type="PANTHER" id="PTHR33194:SF4">
    <property type="entry name" value="CCHC-TYPE DOMAIN-CONTAINING PROTEIN"/>
    <property type="match status" value="1"/>
</dbReference>
<dbReference type="AlphaFoldDB" id="A0A818LMU2"/>
<name>A0A818LMU2_9BILA</name>
<evidence type="ECO:0000313" key="3">
    <source>
        <dbReference type="EMBL" id="CAF3580853.1"/>
    </source>
</evidence>
<proteinExistence type="predicted"/>
<organism evidence="3 4">
    <name type="scientific">Adineta steineri</name>
    <dbReference type="NCBI Taxonomy" id="433720"/>
    <lineage>
        <taxon>Eukaryota</taxon>
        <taxon>Metazoa</taxon>
        <taxon>Spiralia</taxon>
        <taxon>Gnathifera</taxon>
        <taxon>Rotifera</taxon>
        <taxon>Eurotatoria</taxon>
        <taxon>Bdelloidea</taxon>
        <taxon>Adinetida</taxon>
        <taxon>Adinetidae</taxon>
        <taxon>Adineta</taxon>
    </lineage>
</organism>
<dbReference type="SUPFAM" id="SSF57756">
    <property type="entry name" value="Retrovirus zinc finger-like domains"/>
    <property type="match status" value="1"/>
</dbReference>
<dbReference type="Gene3D" id="4.10.60.10">
    <property type="entry name" value="Zinc finger, CCHC-type"/>
    <property type="match status" value="1"/>
</dbReference>
<evidence type="ECO:0000256" key="1">
    <source>
        <dbReference type="SAM" id="MobiDB-lite"/>
    </source>
</evidence>
<gene>
    <name evidence="2" type="ORF">OKA104_LOCUS5595</name>
    <name evidence="3" type="ORF">OKA104_LOCUS5597</name>
</gene>
<feature type="region of interest" description="Disordered" evidence="1">
    <location>
        <begin position="252"/>
        <end position="274"/>
    </location>
</feature>
<dbReference type="GO" id="GO:0003676">
    <property type="term" value="F:nucleic acid binding"/>
    <property type="evidence" value="ECO:0007669"/>
    <property type="project" value="InterPro"/>
</dbReference>
<comment type="caution">
    <text evidence="3">The sequence shown here is derived from an EMBL/GenBank/DDBJ whole genome shotgun (WGS) entry which is preliminary data.</text>
</comment>